<evidence type="ECO:0000256" key="1">
    <source>
        <dbReference type="ARBA" id="ARBA00007435"/>
    </source>
</evidence>
<gene>
    <name evidence="3" type="ORF">DRH29_02405</name>
</gene>
<dbReference type="CDD" id="cd10449">
    <property type="entry name" value="GIY-YIG_SLX1_like"/>
    <property type="match status" value="1"/>
</dbReference>
<dbReference type="Proteomes" id="UP000281261">
    <property type="component" value="Unassembled WGS sequence"/>
</dbReference>
<feature type="domain" description="GIY-YIG" evidence="2">
    <location>
        <begin position="1"/>
        <end position="77"/>
    </location>
</feature>
<evidence type="ECO:0000313" key="3">
    <source>
        <dbReference type="EMBL" id="RLC37319.1"/>
    </source>
</evidence>
<dbReference type="InterPro" id="IPR000305">
    <property type="entry name" value="GIY-YIG_endonuc"/>
</dbReference>
<dbReference type="SUPFAM" id="SSF82771">
    <property type="entry name" value="GIY-YIG endonuclease"/>
    <property type="match status" value="1"/>
</dbReference>
<proteinExistence type="inferred from homology"/>
<dbReference type="EMBL" id="QMNG01000006">
    <property type="protein sequence ID" value="RLC37319.1"/>
    <property type="molecule type" value="Genomic_DNA"/>
</dbReference>
<reference evidence="3 4" key="1">
    <citation type="submission" date="2018-06" db="EMBL/GenBank/DDBJ databases">
        <title>Extensive metabolic versatility and redundancy in microbially diverse, dynamic hydrothermal sediments.</title>
        <authorList>
            <person name="Dombrowski N."/>
            <person name="Teske A."/>
            <person name="Baker B.J."/>
        </authorList>
    </citation>
    <scope>NUCLEOTIDE SEQUENCE [LARGE SCALE GENOMIC DNA]</scope>
    <source>
        <strain evidence="3">B79_G16</strain>
    </source>
</reference>
<protein>
    <submittedName>
        <fullName evidence="3">GIY-YIG nuclease family protein</fullName>
    </submittedName>
</protein>
<dbReference type="PROSITE" id="PS50164">
    <property type="entry name" value="GIY_YIG"/>
    <property type="match status" value="1"/>
</dbReference>
<dbReference type="PANTHER" id="PTHR34477:SF1">
    <property type="entry name" value="UPF0213 PROTEIN YHBQ"/>
    <property type="match status" value="1"/>
</dbReference>
<dbReference type="PANTHER" id="PTHR34477">
    <property type="entry name" value="UPF0213 PROTEIN YHBQ"/>
    <property type="match status" value="1"/>
</dbReference>
<sequence>MYYVYILRSKVDENFYVGFSENLKQRILDHNSGKNLSTRIRKPFDLIFYESFVDKFDALRRERYLKSNKGRTMIKQLLREYLSKS</sequence>
<name>A0A420ZD21_UNCK3</name>
<dbReference type="Pfam" id="PF01541">
    <property type="entry name" value="GIY-YIG"/>
    <property type="match status" value="1"/>
</dbReference>
<organism evidence="3 4">
    <name type="scientific">candidate division Kazan bacterium</name>
    <dbReference type="NCBI Taxonomy" id="2202143"/>
    <lineage>
        <taxon>Bacteria</taxon>
        <taxon>Bacteria division Kazan-3B-28</taxon>
    </lineage>
</organism>
<comment type="caution">
    <text evidence="3">The sequence shown here is derived from an EMBL/GenBank/DDBJ whole genome shotgun (WGS) entry which is preliminary data.</text>
</comment>
<evidence type="ECO:0000313" key="4">
    <source>
        <dbReference type="Proteomes" id="UP000281261"/>
    </source>
</evidence>
<accession>A0A420ZD21</accession>
<dbReference type="InterPro" id="IPR035901">
    <property type="entry name" value="GIY-YIG_endonuc_sf"/>
</dbReference>
<dbReference type="Gene3D" id="3.40.1440.10">
    <property type="entry name" value="GIY-YIG endonuclease"/>
    <property type="match status" value="1"/>
</dbReference>
<dbReference type="InterPro" id="IPR050190">
    <property type="entry name" value="UPF0213_domain"/>
</dbReference>
<comment type="similarity">
    <text evidence="1">Belongs to the UPF0213 family.</text>
</comment>
<evidence type="ECO:0000259" key="2">
    <source>
        <dbReference type="PROSITE" id="PS50164"/>
    </source>
</evidence>
<dbReference type="AlphaFoldDB" id="A0A420ZD21"/>